<evidence type="ECO:0000313" key="1">
    <source>
        <dbReference type="EMBL" id="CAJ2512926.1"/>
    </source>
</evidence>
<name>A0AAI8VRT9_9PEZI</name>
<reference evidence="1" key="1">
    <citation type="submission" date="2023-10" db="EMBL/GenBank/DDBJ databases">
        <authorList>
            <person name="Hackl T."/>
        </authorList>
    </citation>
    <scope>NUCLEOTIDE SEQUENCE</scope>
</reference>
<protein>
    <submittedName>
        <fullName evidence="1">Uu.00g010450.m01.CDS01</fullName>
    </submittedName>
</protein>
<sequence>MSEGSKLFFTDSYQPIAHAIGFSPGPAGENGCLLLDSLDVPSTSIEYRPPHPLGIYGLGLGIPDYAGYDPVSAVEPSLAQRSTESQVRLFGRGVMKQLSEDVRDELFVEALRQGKIRLIPLLANEDVYS</sequence>
<accession>A0AAI8VRT9</accession>
<dbReference type="Proteomes" id="UP001295740">
    <property type="component" value="Unassembled WGS sequence"/>
</dbReference>
<keyword evidence="2" id="KW-1185">Reference proteome</keyword>
<dbReference type="AlphaFoldDB" id="A0AAI8VRT9"/>
<dbReference type="EMBL" id="CAUWAG010000020">
    <property type="protein sequence ID" value="CAJ2512926.1"/>
    <property type="molecule type" value="Genomic_DNA"/>
</dbReference>
<organism evidence="1 2">
    <name type="scientific">Anthostomella pinea</name>
    <dbReference type="NCBI Taxonomy" id="933095"/>
    <lineage>
        <taxon>Eukaryota</taxon>
        <taxon>Fungi</taxon>
        <taxon>Dikarya</taxon>
        <taxon>Ascomycota</taxon>
        <taxon>Pezizomycotina</taxon>
        <taxon>Sordariomycetes</taxon>
        <taxon>Xylariomycetidae</taxon>
        <taxon>Xylariales</taxon>
        <taxon>Xylariaceae</taxon>
        <taxon>Anthostomella</taxon>
    </lineage>
</organism>
<comment type="caution">
    <text evidence="1">The sequence shown here is derived from an EMBL/GenBank/DDBJ whole genome shotgun (WGS) entry which is preliminary data.</text>
</comment>
<gene>
    <name evidence="1" type="ORF">KHLLAP_LOCUS13394</name>
</gene>
<evidence type="ECO:0000313" key="2">
    <source>
        <dbReference type="Proteomes" id="UP001295740"/>
    </source>
</evidence>
<proteinExistence type="predicted"/>